<protein>
    <submittedName>
        <fullName evidence="1">Uncharacterized protein</fullName>
    </submittedName>
</protein>
<dbReference type="EMBL" id="LT554489">
    <property type="protein sequence ID" value="SAM06026.1"/>
    <property type="molecule type" value="Genomic_DNA"/>
</dbReference>
<organism evidence="1">
    <name type="scientific">Absidia glauca</name>
    <name type="common">Pin mould</name>
    <dbReference type="NCBI Taxonomy" id="4829"/>
    <lineage>
        <taxon>Eukaryota</taxon>
        <taxon>Fungi</taxon>
        <taxon>Fungi incertae sedis</taxon>
        <taxon>Mucoromycota</taxon>
        <taxon>Mucoromycotina</taxon>
        <taxon>Mucoromycetes</taxon>
        <taxon>Mucorales</taxon>
        <taxon>Cunninghamellaceae</taxon>
        <taxon>Absidia</taxon>
    </lineage>
</organism>
<gene>
    <name evidence="1" type="primary">ABSGL_11902.1 scaffold 12357</name>
</gene>
<name>A0A163K244_ABSGL</name>
<dbReference type="Proteomes" id="UP000078561">
    <property type="component" value="Unassembled WGS sequence"/>
</dbReference>
<dbReference type="OMA" id="WHFTHES"/>
<reference evidence="1" key="1">
    <citation type="submission" date="2016-04" db="EMBL/GenBank/DDBJ databases">
        <authorList>
            <person name="Evans L.H."/>
            <person name="Alamgir A."/>
            <person name="Owens N."/>
            <person name="Weber N.D."/>
            <person name="Virtaneva K."/>
            <person name="Barbian K."/>
            <person name="Babar A."/>
            <person name="Rosenke K."/>
        </authorList>
    </citation>
    <scope>NUCLEOTIDE SEQUENCE [LARGE SCALE GENOMIC DNA]</scope>
    <source>
        <strain evidence="1">CBS 101.48</strain>
    </source>
</reference>
<keyword evidence="2" id="KW-1185">Reference proteome</keyword>
<evidence type="ECO:0000313" key="1">
    <source>
        <dbReference type="EMBL" id="SAM06026.1"/>
    </source>
</evidence>
<accession>A0A163K244</accession>
<evidence type="ECO:0000313" key="2">
    <source>
        <dbReference type="Proteomes" id="UP000078561"/>
    </source>
</evidence>
<proteinExistence type="predicted"/>
<dbReference type="OrthoDB" id="2208992at2759"/>
<dbReference type="AlphaFoldDB" id="A0A163K244"/>
<dbReference type="InParanoid" id="A0A163K244"/>
<sequence>MPSAGRIVKHLIAKHGPMTTTSLSTHIPTFEQELVSKSHLKNRILSSLQGDGVLYKKVHRESDSSKPIWRWHFTHESDADLYKNL</sequence>